<organism evidence="1">
    <name type="scientific">Arundo donax</name>
    <name type="common">Giant reed</name>
    <name type="synonym">Donax arundinaceus</name>
    <dbReference type="NCBI Taxonomy" id="35708"/>
    <lineage>
        <taxon>Eukaryota</taxon>
        <taxon>Viridiplantae</taxon>
        <taxon>Streptophyta</taxon>
        <taxon>Embryophyta</taxon>
        <taxon>Tracheophyta</taxon>
        <taxon>Spermatophyta</taxon>
        <taxon>Magnoliopsida</taxon>
        <taxon>Liliopsida</taxon>
        <taxon>Poales</taxon>
        <taxon>Poaceae</taxon>
        <taxon>PACMAD clade</taxon>
        <taxon>Arundinoideae</taxon>
        <taxon>Arundineae</taxon>
        <taxon>Arundo</taxon>
    </lineage>
</organism>
<reference evidence="1" key="2">
    <citation type="journal article" date="2015" name="Data Brief">
        <title>Shoot transcriptome of the giant reed, Arundo donax.</title>
        <authorList>
            <person name="Barrero R.A."/>
            <person name="Guerrero F.D."/>
            <person name="Moolhuijzen P."/>
            <person name="Goolsby J.A."/>
            <person name="Tidwell J."/>
            <person name="Bellgard S.E."/>
            <person name="Bellgard M.I."/>
        </authorList>
    </citation>
    <scope>NUCLEOTIDE SEQUENCE</scope>
    <source>
        <tissue evidence="1">Shoot tissue taken approximately 20 cm above the soil surface</tissue>
    </source>
</reference>
<sequence>MPLKHSLSWISRFTPSCHPVPGCSATHSYLKPTRSELVGSPHVLSQGLPNPPVPSPWVGFRLV</sequence>
<reference evidence="1" key="1">
    <citation type="submission" date="2014-09" db="EMBL/GenBank/DDBJ databases">
        <authorList>
            <person name="Magalhaes I.L.F."/>
            <person name="Oliveira U."/>
            <person name="Santos F.R."/>
            <person name="Vidigal T.H.D.A."/>
            <person name="Brescovit A.D."/>
            <person name="Santos A.J."/>
        </authorList>
    </citation>
    <scope>NUCLEOTIDE SEQUENCE</scope>
    <source>
        <tissue evidence="1">Shoot tissue taken approximately 20 cm above the soil surface</tissue>
    </source>
</reference>
<name>A0A0A9EIQ4_ARUDO</name>
<accession>A0A0A9EIQ4</accession>
<protein>
    <submittedName>
        <fullName evidence="1">Uncharacterized protein</fullName>
    </submittedName>
</protein>
<dbReference type="AlphaFoldDB" id="A0A0A9EIQ4"/>
<evidence type="ECO:0000313" key="1">
    <source>
        <dbReference type="EMBL" id="JAD98903.1"/>
    </source>
</evidence>
<proteinExistence type="predicted"/>
<dbReference type="EMBL" id="GBRH01198992">
    <property type="protein sequence ID" value="JAD98903.1"/>
    <property type="molecule type" value="Transcribed_RNA"/>
</dbReference>